<dbReference type="PANTHER" id="PTHR22993:SF9">
    <property type="entry name" value="FORMAMIDOPYRIMIDINE-DNA GLYCOSYLASE"/>
    <property type="match status" value="1"/>
</dbReference>
<dbReference type="InterPro" id="IPR000214">
    <property type="entry name" value="Znf_DNA_glyclase/AP_lyase"/>
</dbReference>
<evidence type="ECO:0000256" key="4">
    <source>
        <dbReference type="ARBA" id="ARBA00022723"/>
    </source>
</evidence>
<dbReference type="Gene3D" id="3.20.190.10">
    <property type="entry name" value="MutM-like, N-terminal"/>
    <property type="match status" value="1"/>
</dbReference>
<dbReference type="GO" id="GO:0006284">
    <property type="term" value="P:base-excision repair"/>
    <property type="evidence" value="ECO:0007669"/>
    <property type="project" value="InterPro"/>
</dbReference>
<keyword evidence="19" id="KW-1185">Reference proteome</keyword>
<keyword evidence="9" id="KW-0238">DNA-binding</keyword>
<dbReference type="GO" id="GO:0003684">
    <property type="term" value="F:damaged DNA binding"/>
    <property type="evidence" value="ECO:0007669"/>
    <property type="project" value="InterPro"/>
</dbReference>
<dbReference type="EMBL" id="JAJSON010000013">
    <property type="protein sequence ID" value="MCG9970953.1"/>
    <property type="molecule type" value="Genomic_DNA"/>
</dbReference>
<dbReference type="SUPFAM" id="SSF81624">
    <property type="entry name" value="N-terminal domain of MutM-like DNA repair proteins"/>
    <property type="match status" value="1"/>
</dbReference>
<dbReference type="InterPro" id="IPR010979">
    <property type="entry name" value="Ribosomal_uS13-like_H2TH"/>
</dbReference>
<comment type="catalytic activity">
    <reaction evidence="1">
        <text>Hydrolysis of DNA containing ring-opened 7-methylguanine residues, releasing 2,6-diamino-4-hydroxy-5-(N-methyl)formamidopyrimidine.</text>
        <dbReference type="EC" id="3.2.2.23"/>
    </reaction>
</comment>
<gene>
    <name evidence="18" type="ORF">LU635_04820</name>
</gene>
<dbReference type="SUPFAM" id="SSF46946">
    <property type="entry name" value="S13-like H2TH domain"/>
    <property type="match status" value="1"/>
</dbReference>
<dbReference type="InterPro" id="IPR035937">
    <property type="entry name" value="FPG_N"/>
</dbReference>
<evidence type="ECO:0000256" key="1">
    <source>
        <dbReference type="ARBA" id="ARBA00001668"/>
    </source>
</evidence>
<protein>
    <submittedName>
        <fullName evidence="18">Formamidopyrimidine-DNA glycosylase</fullName>
    </submittedName>
</protein>
<name>A0A9X2A7M3_9FLAO</name>
<evidence type="ECO:0000256" key="14">
    <source>
        <dbReference type="ARBA" id="ARBA00044632"/>
    </source>
</evidence>
<evidence type="ECO:0000256" key="8">
    <source>
        <dbReference type="ARBA" id="ARBA00022833"/>
    </source>
</evidence>
<comment type="similarity">
    <text evidence="3">Belongs to the FPG family.</text>
</comment>
<dbReference type="GO" id="GO:0008270">
    <property type="term" value="F:zinc ion binding"/>
    <property type="evidence" value="ECO:0007669"/>
    <property type="project" value="UniProtKB-KW"/>
</dbReference>
<evidence type="ECO:0000313" key="18">
    <source>
        <dbReference type="EMBL" id="MCG9970953.1"/>
    </source>
</evidence>
<dbReference type="PROSITE" id="PS51066">
    <property type="entry name" value="ZF_FPG_2"/>
    <property type="match status" value="1"/>
</dbReference>
<dbReference type="Pfam" id="PF06831">
    <property type="entry name" value="H2TH"/>
    <property type="match status" value="1"/>
</dbReference>
<comment type="cofactor">
    <cofactor evidence="2">
        <name>Zn(2+)</name>
        <dbReference type="ChEBI" id="CHEBI:29105"/>
    </cofactor>
</comment>
<evidence type="ECO:0000256" key="6">
    <source>
        <dbReference type="ARBA" id="ARBA00022771"/>
    </source>
</evidence>
<evidence type="ECO:0000256" key="10">
    <source>
        <dbReference type="ARBA" id="ARBA00023204"/>
    </source>
</evidence>
<dbReference type="GO" id="GO:0140078">
    <property type="term" value="F:class I DNA-(apurinic or apyrimidinic site) endonuclease activity"/>
    <property type="evidence" value="ECO:0007669"/>
    <property type="project" value="UniProtKB-EC"/>
</dbReference>
<dbReference type="InterPro" id="IPR015887">
    <property type="entry name" value="DNA_glyclase_Znf_dom_DNA_BS"/>
</dbReference>
<dbReference type="InterPro" id="IPR010663">
    <property type="entry name" value="Znf_FPG/IleRS"/>
</dbReference>
<dbReference type="RefSeq" id="WP_240096769.1">
    <property type="nucleotide sequence ID" value="NZ_JAJSON010000013.1"/>
</dbReference>
<feature type="domain" description="Formamidopyrimidine-DNA glycosylase catalytic" evidence="17">
    <location>
        <begin position="2"/>
        <end position="113"/>
    </location>
</feature>
<dbReference type="InterPro" id="IPR012319">
    <property type="entry name" value="FPG_cat"/>
</dbReference>
<evidence type="ECO:0000256" key="11">
    <source>
        <dbReference type="ARBA" id="ARBA00023239"/>
    </source>
</evidence>
<dbReference type="InterPro" id="IPR015886">
    <property type="entry name" value="H2TH_FPG"/>
</dbReference>
<dbReference type="SUPFAM" id="SSF57716">
    <property type="entry name" value="Glucocorticoid receptor-like (DNA-binding domain)"/>
    <property type="match status" value="1"/>
</dbReference>
<keyword evidence="5" id="KW-0227">DNA damage</keyword>
<keyword evidence="10" id="KW-0234">DNA repair</keyword>
<dbReference type="SMART" id="SM01232">
    <property type="entry name" value="H2TH"/>
    <property type="match status" value="1"/>
</dbReference>
<dbReference type="PANTHER" id="PTHR22993">
    <property type="entry name" value="FORMAMIDOPYRIMIDINE-DNA GLYCOSYLASE"/>
    <property type="match status" value="1"/>
</dbReference>
<proteinExistence type="inferred from homology"/>
<dbReference type="Pfam" id="PF06827">
    <property type="entry name" value="zf-FPG_IleRS"/>
    <property type="match status" value="1"/>
</dbReference>
<dbReference type="PROSITE" id="PS01242">
    <property type="entry name" value="ZF_FPG_1"/>
    <property type="match status" value="1"/>
</dbReference>
<dbReference type="Pfam" id="PF01149">
    <property type="entry name" value="Fapy_DNA_glyco"/>
    <property type="match status" value="1"/>
</dbReference>
<evidence type="ECO:0000259" key="17">
    <source>
        <dbReference type="PROSITE" id="PS51068"/>
    </source>
</evidence>
<evidence type="ECO:0000256" key="5">
    <source>
        <dbReference type="ARBA" id="ARBA00022763"/>
    </source>
</evidence>
<evidence type="ECO:0000256" key="9">
    <source>
        <dbReference type="ARBA" id="ARBA00023125"/>
    </source>
</evidence>
<dbReference type="Proteomes" id="UP001139344">
    <property type="component" value="Unassembled WGS sequence"/>
</dbReference>
<dbReference type="Gene3D" id="1.10.8.50">
    <property type="match status" value="1"/>
</dbReference>
<evidence type="ECO:0000313" key="19">
    <source>
        <dbReference type="Proteomes" id="UP001139344"/>
    </source>
</evidence>
<keyword evidence="6 15" id="KW-0863">Zinc-finger</keyword>
<keyword evidence="13" id="KW-0326">Glycosidase</keyword>
<evidence type="ECO:0000256" key="2">
    <source>
        <dbReference type="ARBA" id="ARBA00001947"/>
    </source>
</evidence>
<keyword evidence="8" id="KW-0862">Zinc</keyword>
<evidence type="ECO:0000259" key="16">
    <source>
        <dbReference type="PROSITE" id="PS51066"/>
    </source>
</evidence>
<accession>A0A9X2A7M3</accession>
<evidence type="ECO:0000256" key="15">
    <source>
        <dbReference type="PROSITE-ProRule" id="PRU00391"/>
    </source>
</evidence>
<keyword evidence="7" id="KW-0378">Hydrolase</keyword>
<evidence type="ECO:0000256" key="12">
    <source>
        <dbReference type="ARBA" id="ARBA00023268"/>
    </source>
</evidence>
<dbReference type="GO" id="GO:0008534">
    <property type="term" value="F:oxidized purine nucleobase lesion DNA N-glycosylase activity"/>
    <property type="evidence" value="ECO:0007669"/>
    <property type="project" value="UniProtKB-EC"/>
</dbReference>
<reference evidence="18" key="1">
    <citation type="submission" date="2021-12" db="EMBL/GenBank/DDBJ databases">
        <title>Description of Gramella crocea sp. nov., a new bacterium isolated from activated sludge.</title>
        <authorList>
            <person name="Zhang X."/>
        </authorList>
    </citation>
    <scope>NUCLEOTIDE SEQUENCE</scope>
    <source>
        <strain evidence="18">YB25</strain>
    </source>
</reference>
<comment type="caution">
    <text evidence="18">The sequence shown here is derived from an EMBL/GenBank/DDBJ whole genome shotgun (WGS) entry which is preliminary data.</text>
</comment>
<dbReference type="PROSITE" id="PS51068">
    <property type="entry name" value="FPG_CAT"/>
    <property type="match status" value="1"/>
</dbReference>
<feature type="domain" description="FPG-type" evidence="16">
    <location>
        <begin position="224"/>
        <end position="258"/>
    </location>
</feature>
<evidence type="ECO:0000256" key="3">
    <source>
        <dbReference type="ARBA" id="ARBA00009409"/>
    </source>
</evidence>
<keyword evidence="11" id="KW-0456">Lyase</keyword>
<keyword evidence="12" id="KW-0511">Multifunctional enzyme</keyword>
<dbReference type="SMART" id="SM00898">
    <property type="entry name" value="Fapy_DNA_glyco"/>
    <property type="match status" value="1"/>
</dbReference>
<evidence type="ECO:0000256" key="7">
    <source>
        <dbReference type="ARBA" id="ARBA00022801"/>
    </source>
</evidence>
<evidence type="ECO:0000256" key="13">
    <source>
        <dbReference type="ARBA" id="ARBA00023295"/>
    </source>
</evidence>
<dbReference type="AlphaFoldDB" id="A0A9X2A7M3"/>
<organism evidence="18 19">
    <name type="scientific">Christiangramia crocea</name>
    <dbReference type="NCBI Taxonomy" id="2904124"/>
    <lineage>
        <taxon>Bacteria</taxon>
        <taxon>Pseudomonadati</taxon>
        <taxon>Bacteroidota</taxon>
        <taxon>Flavobacteriia</taxon>
        <taxon>Flavobacteriales</taxon>
        <taxon>Flavobacteriaceae</taxon>
        <taxon>Christiangramia</taxon>
    </lineage>
</organism>
<comment type="catalytic activity">
    <reaction evidence="14">
        <text>2'-deoxyribonucleotide-(2'-deoxyribose 5'-phosphate)-2'-deoxyribonucleotide-DNA = a 3'-end 2'-deoxyribonucleotide-(2,3-dehydro-2,3-deoxyribose 5'-phosphate)-DNA + a 5'-end 5'-phospho-2'-deoxyribonucleoside-DNA + H(+)</text>
        <dbReference type="Rhea" id="RHEA:66592"/>
        <dbReference type="Rhea" id="RHEA-COMP:13180"/>
        <dbReference type="Rhea" id="RHEA-COMP:16897"/>
        <dbReference type="Rhea" id="RHEA-COMP:17067"/>
        <dbReference type="ChEBI" id="CHEBI:15378"/>
        <dbReference type="ChEBI" id="CHEBI:136412"/>
        <dbReference type="ChEBI" id="CHEBI:157695"/>
        <dbReference type="ChEBI" id="CHEBI:167181"/>
        <dbReference type="EC" id="4.2.99.18"/>
    </reaction>
</comment>
<keyword evidence="4" id="KW-0479">Metal-binding</keyword>
<sequence>MPELPEVAYYKKYVDATALHKKIRLVRCPEAKILQAPQKDFENKLMGTEFIKAIRHGKYLFLETSDGGFLIFHFGMTGKFDFSHEEDPPEYTRFYIAFKDSSKLFFICPRKLGKIYLADSMQDFLEEHSLGKDALDIDKNEFREILNNKRGSIKGALTNQSLIAGIGNMYADEILFQTRIHPKTSVNELLEKQLDKIYEQMGEVMETVIQSKEKDSGLPSDYLTRHREEGAACPNCGGKVELIKISGRSTYYCPSCQKEK</sequence>